<dbReference type="SUPFAM" id="SSF56112">
    <property type="entry name" value="Protein kinase-like (PK-like)"/>
    <property type="match status" value="1"/>
</dbReference>
<dbReference type="InterPro" id="IPR029787">
    <property type="entry name" value="Nucleotide_cyclase"/>
</dbReference>
<keyword evidence="3 4" id="KW-0067">ATP-binding</keyword>
<dbReference type="NCBIfam" id="TIGR03903">
    <property type="entry name" value="TOMM_kin_cyc"/>
    <property type="match status" value="1"/>
</dbReference>
<dbReference type="Gene3D" id="1.10.510.10">
    <property type="entry name" value="Transferase(Phosphotransferase) domain 1"/>
    <property type="match status" value="1"/>
</dbReference>
<dbReference type="SUPFAM" id="SSF48452">
    <property type="entry name" value="TPR-like"/>
    <property type="match status" value="1"/>
</dbReference>
<dbReference type="InterPro" id="IPR027417">
    <property type="entry name" value="P-loop_NTPase"/>
</dbReference>
<dbReference type="InterPro" id="IPR023889">
    <property type="entry name" value="TOMM_kin_cyc"/>
</dbReference>
<evidence type="ECO:0000259" key="5">
    <source>
        <dbReference type="PROSITE" id="PS50011"/>
    </source>
</evidence>
<dbReference type="Proteomes" id="UP001597459">
    <property type="component" value="Unassembled WGS sequence"/>
</dbReference>
<dbReference type="SUPFAM" id="SSF52540">
    <property type="entry name" value="P-loop containing nucleoside triphosphate hydrolases"/>
    <property type="match status" value="1"/>
</dbReference>
<feature type="domain" description="Protein kinase" evidence="5">
    <location>
        <begin position="18"/>
        <end position="287"/>
    </location>
</feature>
<feature type="binding site" evidence="4">
    <location>
        <position position="47"/>
    </location>
    <ligand>
        <name>ATP</name>
        <dbReference type="ChEBI" id="CHEBI:30616"/>
    </ligand>
</feature>
<sequence length="1360" mass="154543">MNTSNNQKADSDLEIKNYTIIELIGEGGYGKVYKALQKSTEQTVAIKLLKFSLTLDENKKKQQIHRFERETKLCAEISHPNIVKMLDKGYTTTGEPFAVFEYISGVTLKDLIIKNNGLAPQKAALLMGQVLDALVSAHKKGIVHRDLKPQNIMVTNTGAAPVAKVLDFGIGAITHEVRSKDYMSLTLTKEMVGTPAYSAPEQLRGEAPTVKSDLYAWGLVLIECLTGQPVIHGNSVAEIFQQQLHPSNIVLPASLAGHEIADILRKVLDKKSRTRIGDATRLYNDFIKINFQSLVGNLSEKKVTHAIDSDTEVNEMVWTPTANEKRQINVLAIKLGMTVTKQCALDTETIETIHQDQLRNCEDIAIRYGGYTAGKITNNLLIYFGYPQVSDNDARRAGRTALEIISQIKRRGETLLQQQGLEFHIRIAIHSGDVMINPNATPDGKVPGTAFDLLYQTRDNSVQVTETSKKLLDPYLVFKKPTHIQLAFSHEAIPIYELVGEHQMEASSFLRPWSANRAMIGRIKEKNTILSAWKDTITGNGSSILIKGRAGIGKSKLIYEIKKEIHQQQYAIKECRCLPEHQNNALYPFFYMLRNHWEIDTIQTVVETIAILEKELEKIGCELTESMPILCSWLSIPLPDSYTITPSPPEQQKNILFSILKNYILSLGNDLPFLLIIEDLHWTDPTSKEFIEFLLSDLSDHSLLMIMTARLEFTHEWKQTYHRDISLKTLSKTYTRNLILGVLEGGELDQETLNYIAQRTDGIPLYIEELTKMLHDQGYLTQEDNLYQLIKKEAIKNIPVTLKDLLNARLDTLGFAKETAQLAAAIGREFSYDILIKSSLRDEGLVQNDLDILVSADLIYRQRKVEGESYIFRHALIRDAAYDGMVSSYKKEVHLRIADALKNEFETQTFIDAFLIATHLAEAEKYEEACEYGIKAAKNSLEHSSNLEIKSITNSLLNWVPQINDEIVKNAIEFKVNFLRYPSITAIHGIGHEELTNLSTRNNEIDNFLTSKNYFEHKKDQFNTRFLNSFTLLQNELYTGNYDAAIEIGEEILAESEVLKNRHYKILVLPSLAQTYHIKGNLTKAEQLLNTGLKLYNDNEDKELWKTFGIEAKANSLYILGFLKCCLGEIDNAYKLCNEGYEWSEKIGCSMFSDFGKVFSCWIAYVCNDKEKIDETISSYFIKTNKSEKEWAGSYGILLYEWAKNSNKYSESFIDNIILQKRVGGLSIWESLLGEIHSNIGAHQYAIKRMKSTLVRAKELNEKWGLPFVHKSLSQAFFKEKGYISEECKKHFLLGIQEAKNQGAKWIELNITYSYCDLLIKENKKEEALELLTPLVNEFPQTTEAPLYKHSLKLIINNKN</sequence>
<dbReference type="InterPro" id="IPR017441">
    <property type="entry name" value="Protein_kinase_ATP_BS"/>
</dbReference>
<dbReference type="InterPro" id="IPR011990">
    <property type="entry name" value="TPR-like_helical_dom_sf"/>
</dbReference>
<dbReference type="CDD" id="cd14014">
    <property type="entry name" value="STKc_PknB_like"/>
    <property type="match status" value="1"/>
</dbReference>
<reference evidence="7" key="1">
    <citation type="journal article" date="2019" name="Int. J. Syst. Evol. Microbiol.">
        <title>The Global Catalogue of Microorganisms (GCM) 10K type strain sequencing project: providing services to taxonomists for standard genome sequencing and annotation.</title>
        <authorList>
            <consortium name="The Broad Institute Genomics Platform"/>
            <consortium name="The Broad Institute Genome Sequencing Center for Infectious Disease"/>
            <person name="Wu L."/>
            <person name="Ma J."/>
        </authorList>
    </citation>
    <scope>NUCLEOTIDE SEQUENCE [LARGE SCALE GENOMIC DNA]</scope>
    <source>
        <strain evidence="7">KCTC 42423</strain>
    </source>
</reference>
<comment type="subcellular location">
    <subcellularLocation>
        <location evidence="1">Membrane</location>
        <topology evidence="1">Single-pass membrane protein</topology>
    </subcellularLocation>
</comment>
<dbReference type="RefSeq" id="WP_378254443.1">
    <property type="nucleotide sequence ID" value="NZ_JBHSJV010000001.1"/>
</dbReference>
<keyword evidence="6" id="KW-0418">Kinase</keyword>
<dbReference type="Gene3D" id="3.30.70.1230">
    <property type="entry name" value="Nucleotide cyclase"/>
    <property type="match status" value="1"/>
</dbReference>
<dbReference type="InterPro" id="IPR000719">
    <property type="entry name" value="Prot_kinase_dom"/>
</dbReference>
<dbReference type="EMBL" id="JBHULX010000039">
    <property type="protein sequence ID" value="MFD2592435.1"/>
    <property type="molecule type" value="Genomic_DNA"/>
</dbReference>
<dbReference type="GO" id="GO:0016301">
    <property type="term" value="F:kinase activity"/>
    <property type="evidence" value="ECO:0007669"/>
    <property type="project" value="UniProtKB-KW"/>
</dbReference>
<dbReference type="Gene3D" id="1.25.40.10">
    <property type="entry name" value="Tetratricopeptide repeat domain"/>
    <property type="match status" value="1"/>
</dbReference>
<dbReference type="SMART" id="SM00220">
    <property type="entry name" value="S_TKc"/>
    <property type="match status" value="1"/>
</dbReference>
<evidence type="ECO:0000313" key="6">
    <source>
        <dbReference type="EMBL" id="MFD2592435.1"/>
    </source>
</evidence>
<dbReference type="Pfam" id="PF13191">
    <property type="entry name" value="AAA_16"/>
    <property type="match status" value="1"/>
</dbReference>
<evidence type="ECO:0000256" key="2">
    <source>
        <dbReference type="ARBA" id="ARBA00022741"/>
    </source>
</evidence>
<dbReference type="Pfam" id="PF00069">
    <property type="entry name" value="Pkinase"/>
    <property type="match status" value="1"/>
</dbReference>
<keyword evidence="7" id="KW-1185">Reference proteome</keyword>
<keyword evidence="6" id="KW-0808">Transferase</keyword>
<evidence type="ECO:0000256" key="4">
    <source>
        <dbReference type="PROSITE-ProRule" id="PRU10141"/>
    </source>
</evidence>
<evidence type="ECO:0000313" key="7">
    <source>
        <dbReference type="Proteomes" id="UP001597459"/>
    </source>
</evidence>
<name>A0ABW5NAG6_9FLAO</name>
<evidence type="ECO:0000256" key="3">
    <source>
        <dbReference type="ARBA" id="ARBA00022840"/>
    </source>
</evidence>
<protein>
    <submittedName>
        <fullName evidence="6">TOMM system kinase/cyclase fusion protein</fullName>
    </submittedName>
</protein>
<dbReference type="InterPro" id="IPR011009">
    <property type="entry name" value="Kinase-like_dom_sf"/>
</dbReference>
<dbReference type="SUPFAM" id="SSF55073">
    <property type="entry name" value="Nucleotide cyclase"/>
    <property type="match status" value="1"/>
</dbReference>
<dbReference type="InterPro" id="IPR041664">
    <property type="entry name" value="AAA_16"/>
</dbReference>
<dbReference type="PANTHER" id="PTHR16305">
    <property type="entry name" value="TESTICULAR SOLUBLE ADENYLYL CYCLASE"/>
    <property type="match status" value="1"/>
</dbReference>
<dbReference type="InterPro" id="IPR008271">
    <property type="entry name" value="Ser/Thr_kinase_AS"/>
</dbReference>
<keyword evidence="2 4" id="KW-0547">Nucleotide-binding</keyword>
<dbReference type="PROSITE" id="PS00108">
    <property type="entry name" value="PROTEIN_KINASE_ST"/>
    <property type="match status" value="1"/>
</dbReference>
<organism evidence="6 7">
    <name type="scientific">Aquimarina hainanensis</name>
    <dbReference type="NCBI Taxonomy" id="1578017"/>
    <lineage>
        <taxon>Bacteria</taxon>
        <taxon>Pseudomonadati</taxon>
        <taxon>Bacteroidota</taxon>
        <taxon>Flavobacteriia</taxon>
        <taxon>Flavobacteriales</taxon>
        <taxon>Flavobacteriaceae</taxon>
        <taxon>Aquimarina</taxon>
    </lineage>
</organism>
<dbReference type="PROSITE" id="PS00107">
    <property type="entry name" value="PROTEIN_KINASE_ATP"/>
    <property type="match status" value="1"/>
</dbReference>
<comment type="caution">
    <text evidence="6">The sequence shown here is derived from an EMBL/GenBank/DDBJ whole genome shotgun (WGS) entry which is preliminary data.</text>
</comment>
<dbReference type="PROSITE" id="PS50011">
    <property type="entry name" value="PROTEIN_KINASE_DOM"/>
    <property type="match status" value="1"/>
</dbReference>
<proteinExistence type="predicted"/>
<evidence type="ECO:0000256" key="1">
    <source>
        <dbReference type="ARBA" id="ARBA00004167"/>
    </source>
</evidence>
<accession>A0ABW5NAG6</accession>
<gene>
    <name evidence="6" type="ORF">ACFSTE_16465</name>
</gene>
<dbReference type="Gene3D" id="3.40.50.300">
    <property type="entry name" value="P-loop containing nucleotide triphosphate hydrolases"/>
    <property type="match status" value="1"/>
</dbReference>
<dbReference type="PANTHER" id="PTHR16305:SF28">
    <property type="entry name" value="GUANYLATE CYCLASE DOMAIN-CONTAINING PROTEIN"/>
    <property type="match status" value="1"/>
</dbReference>